<sequence length="146" mass="15828">MSGGRVVDSKILGVYEDGGGGIRTRPARLPSLVQPLHVSNSHLTRGTFMLVGSCVCYASWYILQVKLLKVFPSKYTATLITCITASLQSAAIGLFMDRSKAAWRLQWNLELITIVSAGARSTAATFCLLTWSIAKRGPTYALCSIL</sequence>
<evidence type="ECO:0008006" key="7">
    <source>
        <dbReference type="Google" id="ProtNLM"/>
    </source>
</evidence>
<evidence type="ECO:0000256" key="4">
    <source>
        <dbReference type="SAM" id="Phobius"/>
    </source>
</evidence>
<keyword evidence="3 4" id="KW-0472">Membrane</keyword>
<dbReference type="PANTHER" id="PTHR31218">
    <property type="entry name" value="WAT1-RELATED PROTEIN"/>
    <property type="match status" value="1"/>
</dbReference>
<keyword evidence="2 4" id="KW-1133">Transmembrane helix</keyword>
<dbReference type="EMBL" id="VEPZ02000781">
    <property type="protein sequence ID" value="KAE8719678.1"/>
    <property type="molecule type" value="Genomic_DNA"/>
</dbReference>
<name>A0A6A3BW70_HIBSY</name>
<evidence type="ECO:0000256" key="1">
    <source>
        <dbReference type="ARBA" id="ARBA00022692"/>
    </source>
</evidence>
<keyword evidence="6" id="KW-1185">Reference proteome</keyword>
<comment type="caution">
    <text evidence="5">The sequence shown here is derived from an EMBL/GenBank/DDBJ whole genome shotgun (WGS) entry which is preliminary data.</text>
</comment>
<reference evidence="5" key="1">
    <citation type="submission" date="2019-09" db="EMBL/GenBank/DDBJ databases">
        <title>Draft genome information of white flower Hibiscus syriacus.</title>
        <authorList>
            <person name="Kim Y.-M."/>
        </authorList>
    </citation>
    <scope>NUCLEOTIDE SEQUENCE [LARGE SCALE GENOMIC DNA]</scope>
    <source>
        <strain evidence="5">YM2019G1</strain>
    </source>
</reference>
<evidence type="ECO:0000256" key="3">
    <source>
        <dbReference type="ARBA" id="ARBA00023136"/>
    </source>
</evidence>
<dbReference type="InterPro" id="IPR030184">
    <property type="entry name" value="WAT1-related"/>
</dbReference>
<dbReference type="GO" id="GO:0016020">
    <property type="term" value="C:membrane"/>
    <property type="evidence" value="ECO:0007669"/>
    <property type="project" value="InterPro"/>
</dbReference>
<protein>
    <recommendedName>
        <fullName evidence="7">WAT1-related protein</fullName>
    </recommendedName>
</protein>
<dbReference type="GO" id="GO:0022857">
    <property type="term" value="F:transmembrane transporter activity"/>
    <property type="evidence" value="ECO:0007669"/>
    <property type="project" value="InterPro"/>
</dbReference>
<keyword evidence="1 4" id="KW-0812">Transmembrane</keyword>
<organism evidence="5 6">
    <name type="scientific">Hibiscus syriacus</name>
    <name type="common">Rose of Sharon</name>
    <dbReference type="NCBI Taxonomy" id="106335"/>
    <lineage>
        <taxon>Eukaryota</taxon>
        <taxon>Viridiplantae</taxon>
        <taxon>Streptophyta</taxon>
        <taxon>Embryophyta</taxon>
        <taxon>Tracheophyta</taxon>
        <taxon>Spermatophyta</taxon>
        <taxon>Magnoliopsida</taxon>
        <taxon>eudicotyledons</taxon>
        <taxon>Gunneridae</taxon>
        <taxon>Pentapetalae</taxon>
        <taxon>rosids</taxon>
        <taxon>malvids</taxon>
        <taxon>Malvales</taxon>
        <taxon>Malvaceae</taxon>
        <taxon>Malvoideae</taxon>
        <taxon>Hibiscus</taxon>
    </lineage>
</organism>
<dbReference type="AlphaFoldDB" id="A0A6A3BW70"/>
<accession>A0A6A3BW70</accession>
<evidence type="ECO:0000313" key="5">
    <source>
        <dbReference type="EMBL" id="KAE8719678.1"/>
    </source>
</evidence>
<dbReference type="Proteomes" id="UP000436088">
    <property type="component" value="Unassembled WGS sequence"/>
</dbReference>
<proteinExistence type="predicted"/>
<evidence type="ECO:0000256" key="2">
    <source>
        <dbReference type="ARBA" id="ARBA00022989"/>
    </source>
</evidence>
<feature type="transmembrane region" description="Helical" evidence="4">
    <location>
        <begin position="46"/>
        <end position="63"/>
    </location>
</feature>
<feature type="transmembrane region" description="Helical" evidence="4">
    <location>
        <begin position="75"/>
        <end position="96"/>
    </location>
</feature>
<evidence type="ECO:0000313" key="6">
    <source>
        <dbReference type="Proteomes" id="UP000436088"/>
    </source>
</evidence>
<gene>
    <name evidence="5" type="ORF">F3Y22_tig00109926pilonHSYRG00023</name>
</gene>